<reference evidence="1 2" key="1">
    <citation type="journal article" date="2016" name="Nat. Commun.">
        <title>Thousands of microbial genomes shed light on interconnected biogeochemical processes in an aquifer system.</title>
        <authorList>
            <person name="Anantharaman K."/>
            <person name="Brown C.T."/>
            <person name="Hug L.A."/>
            <person name="Sharon I."/>
            <person name="Castelle C.J."/>
            <person name="Probst A.J."/>
            <person name="Thomas B.C."/>
            <person name="Singh A."/>
            <person name="Wilkins M.J."/>
            <person name="Karaoz U."/>
            <person name="Brodie E.L."/>
            <person name="Williams K.H."/>
            <person name="Hubbard S.S."/>
            <person name="Banfield J.F."/>
        </authorList>
    </citation>
    <scope>NUCLEOTIDE SEQUENCE [LARGE SCALE GENOMIC DNA]</scope>
</reference>
<organism evidence="1 2">
    <name type="scientific">Candidatus Colwellbacteria bacterium RIFCSPLOWO2_02_FULL_45_11</name>
    <dbReference type="NCBI Taxonomy" id="1797692"/>
    <lineage>
        <taxon>Bacteria</taxon>
        <taxon>Candidatus Colwelliibacteriota</taxon>
    </lineage>
</organism>
<evidence type="ECO:0000313" key="2">
    <source>
        <dbReference type="Proteomes" id="UP000176544"/>
    </source>
</evidence>
<comment type="caution">
    <text evidence="1">The sequence shown here is derived from an EMBL/GenBank/DDBJ whole genome shotgun (WGS) entry which is preliminary data.</text>
</comment>
<dbReference type="EMBL" id="MHJA01000019">
    <property type="protein sequence ID" value="OGY60965.1"/>
    <property type="molecule type" value="Genomic_DNA"/>
</dbReference>
<gene>
    <name evidence="1" type="ORF">A3I33_00180</name>
</gene>
<dbReference type="Proteomes" id="UP000176544">
    <property type="component" value="Unassembled WGS sequence"/>
</dbReference>
<evidence type="ECO:0000313" key="1">
    <source>
        <dbReference type="EMBL" id="OGY60965.1"/>
    </source>
</evidence>
<accession>A0A1G1Z8J2</accession>
<sequence>MKKISLILVGLVFGFAGFTVASAESLVLVDQLLPDWSEGVYSAYYGPSNGHVAVSPGTTQVYLGRSAGIIKAGQGVEPAPSDWDEGLFAFRPIVTIEEFADDDLTYDVVNQYGVNPVWMTIEIEVGDPDTRDDNVAFQMVPAPYGSVAYVTVNAGTATNWLQWTTPSSGITTGDARMLEDIAADPLYAGKTVIRTYLRLGMGTSYYLPTTDDNGTVGFVDKATIGGVTYDFVLVDDEDDDGVVGEADICADTVADNPEELGVNRHTWKGIGDLFTTFVSTGKGNKSEVPSEFSLTETQGCSCNQILDGLEEATGFDFDGHRKFGCSKSVLEDWIANRYYLETVEVPAIDADGVSSLMSLIGGQDYIFKARETANAGDSIDFDADFSFRSISSVVWTDAVSTYEYLTDTLLDLMVDGGFVTWGDNTYHADHVYEYETAGAGSPVTFGVYDVYYPNNTGSLFVDIFAKLY</sequence>
<protein>
    <submittedName>
        <fullName evidence="1">Uncharacterized protein</fullName>
    </submittedName>
</protein>
<proteinExistence type="predicted"/>
<name>A0A1G1Z8J2_9BACT</name>
<dbReference type="AlphaFoldDB" id="A0A1G1Z8J2"/>